<dbReference type="STRING" id="218140.BPSY_0751"/>
<dbReference type="PIRSF" id="PIRSF031551">
    <property type="entry name" value="DUF1706"/>
    <property type="match status" value="1"/>
</dbReference>
<dbReference type="Pfam" id="PF08020">
    <property type="entry name" value="DUF1706"/>
    <property type="match status" value="1"/>
</dbReference>
<dbReference type="EMBL" id="JGZI01000008">
    <property type="protein sequence ID" value="KFI82960.1"/>
    <property type="molecule type" value="Genomic_DNA"/>
</dbReference>
<dbReference type="eggNOG" id="COG4283">
    <property type="taxonomic scope" value="Bacteria"/>
</dbReference>
<evidence type="ECO:0008006" key="3">
    <source>
        <dbReference type="Google" id="ProtNLM"/>
    </source>
</evidence>
<dbReference type="GeneID" id="98299959"/>
<dbReference type="InterPro" id="IPR012550">
    <property type="entry name" value="DUF1706"/>
</dbReference>
<sequence>MRTYESKQELIDEIRKRADLFINEFSEIADGKKDRLHDGVDRTPAQMIAYQLGWMNLLLAWERDENDGHAVVTPHPEYRWNALGGLYQHFYDEYADCSLEELISGFHEHVDAMIAMTASYGDDELFAAGGRAWAASTPANWPVYKWIHINTVAPFTSFRGKIRKWKRSNAADRP</sequence>
<dbReference type="RefSeq" id="WP_033497948.1">
    <property type="nucleotide sequence ID" value="NZ_JGZI01000008.1"/>
</dbReference>
<evidence type="ECO:0000313" key="1">
    <source>
        <dbReference type="EMBL" id="KFI82960.1"/>
    </source>
</evidence>
<comment type="caution">
    <text evidence="1">The sequence shown here is derived from an EMBL/GenBank/DDBJ whole genome shotgun (WGS) entry which is preliminary data.</text>
</comment>
<organism evidence="1 2">
    <name type="scientific">Bifidobacterium psychraerophilum</name>
    <dbReference type="NCBI Taxonomy" id="218140"/>
    <lineage>
        <taxon>Bacteria</taxon>
        <taxon>Bacillati</taxon>
        <taxon>Actinomycetota</taxon>
        <taxon>Actinomycetes</taxon>
        <taxon>Bifidobacteriales</taxon>
        <taxon>Bifidobacteriaceae</taxon>
        <taxon>Bifidobacterium</taxon>
    </lineage>
</organism>
<dbReference type="Gene3D" id="1.20.120.450">
    <property type="entry name" value="dinb family like domain"/>
    <property type="match status" value="1"/>
</dbReference>
<protein>
    <recommendedName>
        <fullName evidence="3">Cytoplasmic protein</fullName>
    </recommendedName>
</protein>
<name>A0A087CI60_9BIFI</name>
<keyword evidence="2" id="KW-1185">Reference proteome</keyword>
<dbReference type="PANTHER" id="PTHR40658">
    <property type="match status" value="1"/>
</dbReference>
<gene>
    <name evidence="1" type="ORF">BPSY_0751</name>
</gene>
<dbReference type="OrthoDB" id="4484862at2"/>
<dbReference type="InterPro" id="IPR034660">
    <property type="entry name" value="DinB/YfiT-like"/>
</dbReference>
<evidence type="ECO:0000313" key="2">
    <source>
        <dbReference type="Proteomes" id="UP000029050"/>
    </source>
</evidence>
<dbReference type="AlphaFoldDB" id="A0A087CI60"/>
<proteinExistence type="predicted"/>
<dbReference type="PANTHER" id="PTHR40658:SF3">
    <property type="entry name" value="CLBS_DFSB FAMILY FOUR-HELIX BUNDLE PROTEIN"/>
    <property type="match status" value="1"/>
</dbReference>
<accession>A0A087CI60</accession>
<dbReference type="Proteomes" id="UP000029050">
    <property type="component" value="Unassembled WGS sequence"/>
</dbReference>
<reference evidence="1 2" key="1">
    <citation type="submission" date="2014-03" db="EMBL/GenBank/DDBJ databases">
        <title>Genomics of Bifidobacteria.</title>
        <authorList>
            <person name="Ventura M."/>
            <person name="Milani C."/>
            <person name="Lugli G.A."/>
        </authorList>
    </citation>
    <scope>NUCLEOTIDE SEQUENCE [LARGE SCALE GENOMIC DNA]</scope>
    <source>
        <strain evidence="1 2">LMG 21775</strain>
    </source>
</reference>